<feature type="compositionally biased region" description="Basic and acidic residues" evidence="6">
    <location>
        <begin position="440"/>
        <end position="450"/>
    </location>
</feature>
<keyword evidence="3 5" id="KW-0863">Zinc-finger</keyword>
<accession>A0ABP1PXR1</accession>
<dbReference type="SMART" id="SM00105">
    <property type="entry name" value="ArfGap"/>
    <property type="match status" value="1"/>
</dbReference>
<dbReference type="InterPro" id="IPR038508">
    <property type="entry name" value="ArfGAP_dom_sf"/>
</dbReference>
<dbReference type="SUPFAM" id="SSF57863">
    <property type="entry name" value="ArfGap/RecO-like zinc finger"/>
    <property type="match status" value="1"/>
</dbReference>
<evidence type="ECO:0000256" key="1">
    <source>
        <dbReference type="ARBA" id="ARBA00022468"/>
    </source>
</evidence>
<dbReference type="InterPro" id="IPR001164">
    <property type="entry name" value="ArfGAP_dom"/>
</dbReference>
<keyword evidence="4" id="KW-0862">Zinc</keyword>
<evidence type="ECO:0000313" key="8">
    <source>
        <dbReference type="EMBL" id="CAL8081847.1"/>
    </source>
</evidence>
<sequence>MTEEGPHNKAEIQEIFRRLRLTPANRSCFDCAAKAPTWASVTYGVFICIDCSAVHRSLGVHLSFVRSTQLDTNWTWSQLRSMQLGGNANAHAFFSQHHCTTSDSTQKYNSRAAQLYREKLNQLVSKHNKLHGYKIVFESDEPTEPTTEKDFFEHVQESIQDLAIDSQACLVDLKNKNGASKAEQMAGPSVDGVTGTSLSTPSASTGVRKSTIGGKRPTNKLGAKKIGLGAQKVKSDFSVIQKEAEMMDEMKEQQEVQAKINASKRVEDEERQMATQSLTYQEISKQQKKRMEIVKNADPKKAEQAERLGMGVGVRSGVSHSMLSEMQVIEQETPISSSRKAEKKHDSFFHDYEIVETSDERGSSLLSGFDSYSKSSTDWDFDRPSKPKTDDDEFLAALNSTPRPKTREPSSSVSTPSFGTEAQKKFGNAKAISSDQMFGDSRENDYERRSNLSRFEGKSSISSSEYFGTGENRAGASDSGTTLQALQSVDLDDVKESFRQGVTKVAGRLGTLANGMMSSFQEKYGY</sequence>
<feature type="region of interest" description="Disordered" evidence="6">
    <location>
        <begin position="370"/>
        <end position="420"/>
    </location>
</feature>
<evidence type="ECO:0000256" key="4">
    <source>
        <dbReference type="ARBA" id="ARBA00022833"/>
    </source>
</evidence>
<comment type="caution">
    <text evidence="8">The sequence shown here is derived from an EMBL/GenBank/DDBJ whole genome shotgun (WGS) entry which is preliminary data.</text>
</comment>
<feature type="domain" description="Arf-GAP" evidence="7">
    <location>
        <begin position="13"/>
        <end position="131"/>
    </location>
</feature>
<gene>
    <name evidence="8" type="ORF">ODALV1_LOCUS5040</name>
</gene>
<dbReference type="PROSITE" id="PS50115">
    <property type="entry name" value="ARFGAP"/>
    <property type="match status" value="1"/>
</dbReference>
<feature type="compositionally biased region" description="Polar residues" evidence="6">
    <location>
        <begin position="194"/>
        <end position="208"/>
    </location>
</feature>
<evidence type="ECO:0000256" key="3">
    <source>
        <dbReference type="ARBA" id="ARBA00022771"/>
    </source>
</evidence>
<evidence type="ECO:0000256" key="2">
    <source>
        <dbReference type="ARBA" id="ARBA00022723"/>
    </source>
</evidence>
<keyword evidence="9" id="KW-1185">Reference proteome</keyword>
<dbReference type="Pfam" id="PF01412">
    <property type="entry name" value="ArfGap"/>
    <property type="match status" value="1"/>
</dbReference>
<dbReference type="PRINTS" id="PR00405">
    <property type="entry name" value="REVINTRACTNG"/>
</dbReference>
<keyword evidence="2" id="KW-0479">Metal-binding</keyword>
<keyword evidence="1" id="KW-0343">GTPase activation</keyword>
<feature type="region of interest" description="Disordered" evidence="6">
    <location>
        <begin position="180"/>
        <end position="220"/>
    </location>
</feature>
<dbReference type="CDD" id="cd08831">
    <property type="entry name" value="ArfGap_ArfGap2_3_like"/>
    <property type="match status" value="1"/>
</dbReference>
<dbReference type="Proteomes" id="UP001642540">
    <property type="component" value="Unassembled WGS sequence"/>
</dbReference>
<dbReference type="PANTHER" id="PTHR45686">
    <property type="entry name" value="ADP-RIBOSYLATION FACTOR GTPASE ACTIVATING PROTEIN 3, ISOFORM H-RELATED"/>
    <property type="match status" value="1"/>
</dbReference>
<feature type="compositionally biased region" description="Polar residues" evidence="6">
    <location>
        <begin position="398"/>
        <end position="420"/>
    </location>
</feature>
<name>A0ABP1PXR1_9HEXA</name>
<proteinExistence type="predicted"/>
<evidence type="ECO:0000313" key="9">
    <source>
        <dbReference type="Proteomes" id="UP001642540"/>
    </source>
</evidence>
<feature type="compositionally biased region" description="Basic and acidic residues" evidence="6">
    <location>
        <begin position="380"/>
        <end position="389"/>
    </location>
</feature>
<feature type="region of interest" description="Disordered" evidence="6">
    <location>
        <begin position="435"/>
        <end position="454"/>
    </location>
</feature>
<reference evidence="8 9" key="1">
    <citation type="submission" date="2024-08" db="EMBL/GenBank/DDBJ databases">
        <authorList>
            <person name="Cucini C."/>
            <person name="Frati F."/>
        </authorList>
    </citation>
    <scope>NUCLEOTIDE SEQUENCE [LARGE SCALE GENOMIC DNA]</scope>
</reference>
<evidence type="ECO:0000259" key="7">
    <source>
        <dbReference type="PROSITE" id="PS50115"/>
    </source>
</evidence>
<dbReference type="PANTHER" id="PTHR45686:SF4">
    <property type="entry name" value="ADP-RIBOSYLATION FACTOR GTPASE ACTIVATING PROTEIN 3, ISOFORM H"/>
    <property type="match status" value="1"/>
</dbReference>
<evidence type="ECO:0000256" key="6">
    <source>
        <dbReference type="SAM" id="MobiDB-lite"/>
    </source>
</evidence>
<dbReference type="Gene3D" id="1.10.220.150">
    <property type="entry name" value="Arf GTPase activating protein"/>
    <property type="match status" value="1"/>
</dbReference>
<organism evidence="8 9">
    <name type="scientific">Orchesella dallaii</name>
    <dbReference type="NCBI Taxonomy" id="48710"/>
    <lineage>
        <taxon>Eukaryota</taxon>
        <taxon>Metazoa</taxon>
        <taxon>Ecdysozoa</taxon>
        <taxon>Arthropoda</taxon>
        <taxon>Hexapoda</taxon>
        <taxon>Collembola</taxon>
        <taxon>Entomobryomorpha</taxon>
        <taxon>Entomobryoidea</taxon>
        <taxon>Orchesellidae</taxon>
        <taxon>Orchesellinae</taxon>
        <taxon>Orchesella</taxon>
    </lineage>
</organism>
<dbReference type="EMBL" id="CAXLJM020000015">
    <property type="protein sequence ID" value="CAL8081847.1"/>
    <property type="molecule type" value="Genomic_DNA"/>
</dbReference>
<protein>
    <recommendedName>
        <fullName evidence="7">Arf-GAP domain-containing protein</fullName>
    </recommendedName>
</protein>
<evidence type="ECO:0000256" key="5">
    <source>
        <dbReference type="PROSITE-ProRule" id="PRU00288"/>
    </source>
</evidence>
<dbReference type="InterPro" id="IPR037278">
    <property type="entry name" value="ARFGAP/RecO"/>
</dbReference>